<sequence>MRRRGENHFPETPAMALRVPYTDIESGLDDAIQLSPIDEGAIVMTGIVVESLFRNGIAGEGSGYEVIVEGTVRGSSSGIVLGSEFAADNTLTVHAGGAVSGFNLGAAVLGNRARIDNAGAIFGPNYAVGFFIDAPDEKAVLVNSGRIVGGVAGVTVLSSPAGTMEIVNSGLILGEVVSYAPFDAGSTVREIITNSGRMVGDVFTRAGDDRLDNARGTIVGTVDLGAGNDTYAPGAARDVAIGGDGRDLLDFSASTGVRVFLDGSGTNTGAAGSDSLTGFEDILGSAAGADQLRGTGDANAIAGFGGNDTLEGMAGNDTLTGGAGNDSLDGGTGNDLLAGGAGLDVLLASAGADVLRGNGGADRLTGGAGRDTLTGGAGADDFIYLARVQGGDTITDFGRGNDDIHIKASAFGGGLRAGALDPDQFVARASNRALDADDRFIFRTTDKTLWFDANGSAAGGLLLVADLQASATLTAGDIVLI</sequence>
<dbReference type="InterPro" id="IPR011049">
    <property type="entry name" value="Serralysin-like_metalloprot_C"/>
</dbReference>
<dbReference type="PRINTS" id="PR00313">
    <property type="entry name" value="CABNDNGRPT"/>
</dbReference>
<evidence type="ECO:0000313" key="4">
    <source>
        <dbReference type="Proteomes" id="UP000309450"/>
    </source>
</evidence>
<evidence type="ECO:0000256" key="2">
    <source>
        <dbReference type="ARBA" id="ARBA00022525"/>
    </source>
</evidence>
<dbReference type="GO" id="GO:0005576">
    <property type="term" value="C:extracellular region"/>
    <property type="evidence" value="ECO:0007669"/>
    <property type="project" value="UniProtKB-SubCell"/>
</dbReference>
<dbReference type="GO" id="GO:0005509">
    <property type="term" value="F:calcium ion binding"/>
    <property type="evidence" value="ECO:0007669"/>
    <property type="project" value="InterPro"/>
</dbReference>
<dbReference type="InterPro" id="IPR001343">
    <property type="entry name" value="Hemolysn_Ca-bd"/>
</dbReference>
<gene>
    <name evidence="3" type="ORF">E7811_02320</name>
</gene>
<organism evidence="3 4">
    <name type="scientific">Aliigemmobacter aestuarii</name>
    <dbReference type="NCBI Taxonomy" id="1445661"/>
    <lineage>
        <taxon>Bacteria</taxon>
        <taxon>Pseudomonadati</taxon>
        <taxon>Pseudomonadota</taxon>
        <taxon>Alphaproteobacteria</taxon>
        <taxon>Rhodobacterales</taxon>
        <taxon>Paracoccaceae</taxon>
        <taxon>Aliigemmobacter</taxon>
    </lineage>
</organism>
<dbReference type="Proteomes" id="UP000309450">
    <property type="component" value="Unassembled WGS sequence"/>
</dbReference>
<dbReference type="PANTHER" id="PTHR38340:SF1">
    <property type="entry name" value="S-LAYER PROTEIN"/>
    <property type="match status" value="1"/>
</dbReference>
<protein>
    <recommendedName>
        <fullName evidence="5">Calcium-binding protein</fullName>
    </recommendedName>
</protein>
<dbReference type="Pfam" id="PF00353">
    <property type="entry name" value="HemolysinCabind"/>
    <property type="match status" value="2"/>
</dbReference>
<keyword evidence="2" id="KW-0964">Secreted</keyword>
<dbReference type="OrthoDB" id="9342475at2"/>
<dbReference type="InterPro" id="IPR050557">
    <property type="entry name" value="RTX_toxin/Mannuronan_C5-epim"/>
</dbReference>
<dbReference type="PROSITE" id="PS00330">
    <property type="entry name" value="HEMOLYSIN_CALCIUM"/>
    <property type="match status" value="4"/>
</dbReference>
<evidence type="ECO:0008006" key="5">
    <source>
        <dbReference type="Google" id="ProtNLM"/>
    </source>
</evidence>
<dbReference type="Gene3D" id="2.150.10.10">
    <property type="entry name" value="Serralysin-like metalloprotease, C-terminal"/>
    <property type="match status" value="1"/>
</dbReference>
<accession>A0A4S3MRZ1</accession>
<name>A0A4S3MRZ1_9RHOB</name>
<reference evidence="3 4" key="1">
    <citation type="submission" date="2019-04" db="EMBL/GenBank/DDBJ databases">
        <title>Draft genome sequence of Gemmobacter aestuarii sp. nov.</title>
        <authorList>
            <person name="Hameed A."/>
            <person name="Lin S.-Y."/>
            <person name="Shahina M."/>
            <person name="Lai W.-A."/>
            <person name="Young C.-C."/>
        </authorList>
    </citation>
    <scope>NUCLEOTIDE SEQUENCE [LARGE SCALE GENOMIC DNA]</scope>
    <source>
        <strain evidence="3 4">CC-PW-75</strain>
    </source>
</reference>
<dbReference type="EMBL" id="SSND01000001">
    <property type="protein sequence ID" value="THD84595.1"/>
    <property type="molecule type" value="Genomic_DNA"/>
</dbReference>
<proteinExistence type="predicted"/>
<dbReference type="PANTHER" id="PTHR38340">
    <property type="entry name" value="S-LAYER PROTEIN"/>
    <property type="match status" value="1"/>
</dbReference>
<keyword evidence="4" id="KW-1185">Reference proteome</keyword>
<comment type="caution">
    <text evidence="3">The sequence shown here is derived from an EMBL/GenBank/DDBJ whole genome shotgun (WGS) entry which is preliminary data.</text>
</comment>
<dbReference type="InterPro" id="IPR018511">
    <property type="entry name" value="Hemolysin-typ_Ca-bd_CS"/>
</dbReference>
<evidence type="ECO:0000313" key="3">
    <source>
        <dbReference type="EMBL" id="THD84595.1"/>
    </source>
</evidence>
<comment type="subcellular location">
    <subcellularLocation>
        <location evidence="1">Secreted</location>
    </subcellularLocation>
</comment>
<dbReference type="AlphaFoldDB" id="A0A4S3MRZ1"/>
<dbReference type="SUPFAM" id="SSF51120">
    <property type="entry name" value="beta-Roll"/>
    <property type="match status" value="2"/>
</dbReference>
<evidence type="ECO:0000256" key="1">
    <source>
        <dbReference type="ARBA" id="ARBA00004613"/>
    </source>
</evidence>